<dbReference type="PROSITE" id="PS51318">
    <property type="entry name" value="TAT"/>
    <property type="match status" value="1"/>
</dbReference>
<dbReference type="PANTHER" id="PTHR11895:SF7">
    <property type="entry name" value="GLUTAMYL-TRNA(GLN) AMIDOTRANSFERASE SUBUNIT A, MITOCHONDRIAL"/>
    <property type="match status" value="1"/>
</dbReference>
<dbReference type="PROSITE" id="PS00571">
    <property type="entry name" value="AMIDASES"/>
    <property type="match status" value="1"/>
</dbReference>
<dbReference type="Pfam" id="PF01425">
    <property type="entry name" value="Amidase"/>
    <property type="match status" value="1"/>
</dbReference>
<name>A0AAU7AWZ0_9ACTN</name>
<feature type="chain" id="PRO_5043851274" evidence="3">
    <location>
        <begin position="27"/>
        <end position="567"/>
    </location>
</feature>
<dbReference type="Gene3D" id="3.90.1300.10">
    <property type="entry name" value="Amidase signature (AS) domain"/>
    <property type="match status" value="1"/>
</dbReference>
<feature type="signal peptide" evidence="3">
    <location>
        <begin position="1"/>
        <end position="26"/>
    </location>
</feature>
<evidence type="ECO:0000256" key="2">
    <source>
        <dbReference type="SAM" id="MobiDB-lite"/>
    </source>
</evidence>
<organism evidence="5">
    <name type="scientific">Paraconexibacter sp. AEG42_29</name>
    <dbReference type="NCBI Taxonomy" id="2997339"/>
    <lineage>
        <taxon>Bacteria</taxon>
        <taxon>Bacillati</taxon>
        <taxon>Actinomycetota</taxon>
        <taxon>Thermoleophilia</taxon>
        <taxon>Solirubrobacterales</taxon>
        <taxon>Paraconexibacteraceae</taxon>
        <taxon>Paraconexibacter</taxon>
    </lineage>
</organism>
<dbReference type="InterPro" id="IPR023631">
    <property type="entry name" value="Amidase_dom"/>
</dbReference>
<reference evidence="5" key="1">
    <citation type="submission" date="2022-12" db="EMBL/GenBank/DDBJ databases">
        <title>Paraconexibacter alkalitolerans sp. nov. and Baekduia alba sp. nov., isolated from soil and emended description of the genera Paraconexibacter (Chun et al., 2020) and Baekduia (An et al., 2020).</title>
        <authorList>
            <person name="Vieira S."/>
            <person name="Huber K.J."/>
            <person name="Geppert A."/>
            <person name="Wolf J."/>
            <person name="Neumann-Schaal M."/>
            <person name="Muesken M."/>
            <person name="Overmann J."/>
        </authorList>
    </citation>
    <scope>NUCLEOTIDE SEQUENCE</scope>
    <source>
        <strain evidence="5">AEG42_29</strain>
    </source>
</reference>
<dbReference type="EMBL" id="CP114014">
    <property type="protein sequence ID" value="XAY06129.1"/>
    <property type="molecule type" value="Genomic_DNA"/>
</dbReference>
<dbReference type="InterPro" id="IPR020556">
    <property type="entry name" value="Amidase_CS"/>
</dbReference>
<dbReference type="EC" id="6.3.5.7" evidence="5"/>
<dbReference type="SUPFAM" id="SSF75304">
    <property type="entry name" value="Amidase signature (AS) enzymes"/>
    <property type="match status" value="1"/>
</dbReference>
<dbReference type="GO" id="GO:0050567">
    <property type="term" value="F:glutaminyl-tRNA synthase (glutamine-hydrolyzing) activity"/>
    <property type="evidence" value="ECO:0007669"/>
    <property type="project" value="UniProtKB-EC"/>
</dbReference>
<comment type="similarity">
    <text evidence="1">Belongs to the amidase family.</text>
</comment>
<dbReference type="InterPro" id="IPR036928">
    <property type="entry name" value="AS_sf"/>
</dbReference>
<evidence type="ECO:0000256" key="1">
    <source>
        <dbReference type="ARBA" id="ARBA00009199"/>
    </source>
</evidence>
<evidence type="ECO:0000313" key="5">
    <source>
        <dbReference type="EMBL" id="XAY06129.1"/>
    </source>
</evidence>
<feature type="domain" description="Amidase" evidence="4">
    <location>
        <begin position="72"/>
        <end position="505"/>
    </location>
</feature>
<keyword evidence="5" id="KW-0436">Ligase</keyword>
<dbReference type="RefSeq" id="WP_354697367.1">
    <property type="nucleotide sequence ID" value="NZ_CP114014.1"/>
</dbReference>
<accession>A0AAU7AWZ0</accession>
<sequence length="567" mass="58914">MPVSRRRFLASAAATAAGVHTASAAAAVKKPASTSKRLGLPDPSTIKVGDPADLSLLECASLLQNRKLSSVELTRACLARSRARDGETTAWIRVYPEYAERLAKAADERLAPGSEKARRRKSPLVCGIPLALKDLYAAKGLPVTASSQVLAGNVATGDSTVWAKLRHSGMVLLGHAHTDEFAFGVGTPQSGNPWNPACSPGGSSGGSGAVLGARMVPAATGTDTGGSLRLPASACGITSLKPTFGRVSAYGVIPLVWTRDHCGPMARSAADVALLLSYMAGADQDDPSTLAGPAVPSGGYPHTPTRGARPFAGKTFGVARESVDELPAATAKLFARFLDEVRALGAKVKTVDMPVIPTGTIGGVSSLAETGVYHQQFAPASTGRYRAELQAVVAASIGAQALPVSDYLTANRDRTRYMHEYNALFAREGLTCIVYPGSNVDGPTRKTVAGLTIFSLLAGSVTGNVVWANLAGVPALSTPIGRSDATGMPFGVQIGMRAWQEAELLQLAVDYQAAHPYWADAPKPLATPRDIPTSKVITGPKGKPDPTNTDAKHPAFQIIPTLATEPA</sequence>
<protein>
    <submittedName>
        <fullName evidence="5">Glutamyl-tRNA(Gln) amidotransferase subunit A</fullName>
        <ecNumber evidence="5">6.3.5.7</ecNumber>
    </submittedName>
</protein>
<dbReference type="PANTHER" id="PTHR11895">
    <property type="entry name" value="TRANSAMIDASE"/>
    <property type="match status" value="1"/>
</dbReference>
<dbReference type="InterPro" id="IPR000120">
    <property type="entry name" value="Amidase"/>
</dbReference>
<evidence type="ECO:0000259" key="4">
    <source>
        <dbReference type="Pfam" id="PF01425"/>
    </source>
</evidence>
<dbReference type="AlphaFoldDB" id="A0AAU7AWZ0"/>
<dbReference type="InterPro" id="IPR006311">
    <property type="entry name" value="TAT_signal"/>
</dbReference>
<feature type="region of interest" description="Disordered" evidence="2">
    <location>
        <begin position="524"/>
        <end position="552"/>
    </location>
</feature>
<dbReference type="KEGG" id="parq:DSM112329_02992"/>
<gene>
    <name evidence="5" type="primary">gatA_2</name>
    <name evidence="5" type="ORF">DSM112329_02992</name>
</gene>
<keyword evidence="3" id="KW-0732">Signal</keyword>
<proteinExistence type="inferred from homology"/>
<evidence type="ECO:0000256" key="3">
    <source>
        <dbReference type="SAM" id="SignalP"/>
    </source>
</evidence>